<evidence type="ECO:0000256" key="2">
    <source>
        <dbReference type="SAM" id="Phobius"/>
    </source>
</evidence>
<name>A0A7E4VEZ6_PANRE</name>
<sequence length="262" mass="28619">MTYLAIVLFALCLGVRDIQGKVDLKEGRIERVLFTADKLVIIVDNSLANDGKIQICFASSPYASYPLCPPGFASTEAIIKGYMKHEFTLNRQGQLFLGKVSYGMMGTVEFNEDKSLNITTAELPDAKTIVTLENAEIFVPEMPEKPKNATKKKSNASVRIVAVVVILILVGVIVGILVWFCVTRKPKSEQMVDCDYQDDTPIRKSSTHRKPSAKMPANNVSNIMTTITQTTVSPKQIAHPSPGINAQSPSTANPTKATTSNQ</sequence>
<keyword evidence="2" id="KW-0472">Membrane</keyword>
<evidence type="ECO:0000313" key="4">
    <source>
        <dbReference type="Proteomes" id="UP000492821"/>
    </source>
</evidence>
<dbReference type="AlphaFoldDB" id="A0A7E4VEZ6"/>
<feature type="region of interest" description="Disordered" evidence="1">
    <location>
        <begin position="231"/>
        <end position="262"/>
    </location>
</feature>
<keyword evidence="2" id="KW-0812">Transmembrane</keyword>
<evidence type="ECO:0000256" key="3">
    <source>
        <dbReference type="SAM" id="SignalP"/>
    </source>
</evidence>
<accession>A0A7E4VEZ6</accession>
<keyword evidence="2" id="KW-1133">Transmembrane helix</keyword>
<reference evidence="4" key="1">
    <citation type="journal article" date="2013" name="Genetics">
        <title>The draft genome and transcriptome of Panagrellus redivivus are shaped by the harsh demands of a free-living lifestyle.</title>
        <authorList>
            <person name="Srinivasan J."/>
            <person name="Dillman A.R."/>
            <person name="Macchietto M.G."/>
            <person name="Heikkinen L."/>
            <person name="Lakso M."/>
            <person name="Fracchia K.M."/>
            <person name="Antoshechkin I."/>
            <person name="Mortazavi A."/>
            <person name="Wong G."/>
            <person name="Sternberg P.W."/>
        </authorList>
    </citation>
    <scope>NUCLEOTIDE SEQUENCE [LARGE SCALE GENOMIC DNA]</scope>
    <source>
        <strain evidence="4">MT8872</strain>
    </source>
</reference>
<evidence type="ECO:0000256" key="1">
    <source>
        <dbReference type="SAM" id="MobiDB-lite"/>
    </source>
</evidence>
<protein>
    <submittedName>
        <fullName evidence="5">Ephrin RBD domain-containing protein</fullName>
    </submittedName>
</protein>
<feature type="signal peptide" evidence="3">
    <location>
        <begin position="1"/>
        <end position="20"/>
    </location>
</feature>
<organism evidence="4 5">
    <name type="scientific">Panagrellus redivivus</name>
    <name type="common">Microworm</name>
    <dbReference type="NCBI Taxonomy" id="6233"/>
    <lineage>
        <taxon>Eukaryota</taxon>
        <taxon>Metazoa</taxon>
        <taxon>Ecdysozoa</taxon>
        <taxon>Nematoda</taxon>
        <taxon>Chromadorea</taxon>
        <taxon>Rhabditida</taxon>
        <taxon>Tylenchina</taxon>
        <taxon>Panagrolaimomorpha</taxon>
        <taxon>Panagrolaimoidea</taxon>
        <taxon>Panagrolaimidae</taxon>
        <taxon>Panagrellus</taxon>
    </lineage>
</organism>
<feature type="chain" id="PRO_5029017072" evidence="3">
    <location>
        <begin position="21"/>
        <end position="262"/>
    </location>
</feature>
<dbReference type="Proteomes" id="UP000492821">
    <property type="component" value="Unassembled WGS sequence"/>
</dbReference>
<feature type="compositionally biased region" description="Polar residues" evidence="1">
    <location>
        <begin position="244"/>
        <end position="262"/>
    </location>
</feature>
<reference evidence="5" key="2">
    <citation type="submission" date="2020-10" db="UniProtKB">
        <authorList>
            <consortium name="WormBaseParasite"/>
        </authorList>
    </citation>
    <scope>IDENTIFICATION</scope>
</reference>
<evidence type="ECO:0000313" key="5">
    <source>
        <dbReference type="WBParaSite" id="Pan_g2010.t1"/>
    </source>
</evidence>
<feature type="transmembrane region" description="Helical" evidence="2">
    <location>
        <begin position="160"/>
        <end position="182"/>
    </location>
</feature>
<dbReference type="WBParaSite" id="Pan_g2010.t1">
    <property type="protein sequence ID" value="Pan_g2010.t1"/>
    <property type="gene ID" value="Pan_g2010"/>
</dbReference>
<keyword evidence="3" id="KW-0732">Signal</keyword>
<proteinExistence type="predicted"/>
<keyword evidence="4" id="KW-1185">Reference proteome</keyword>